<feature type="chain" id="PRO_5005290234" evidence="1">
    <location>
        <begin position="26"/>
        <end position="130"/>
    </location>
</feature>
<dbReference type="EMBL" id="LBMM01010751">
    <property type="protein sequence ID" value="KMQ87269.1"/>
    <property type="molecule type" value="Genomic_DNA"/>
</dbReference>
<feature type="signal peptide" evidence="1">
    <location>
        <begin position="1"/>
        <end position="25"/>
    </location>
</feature>
<gene>
    <name evidence="2" type="ORF">RF55_13493</name>
</gene>
<protein>
    <submittedName>
        <fullName evidence="2">Putative salivary secreted peptide-like protein</fullName>
    </submittedName>
</protein>
<organism evidence="2 3">
    <name type="scientific">Lasius niger</name>
    <name type="common">Black garden ant</name>
    <dbReference type="NCBI Taxonomy" id="67767"/>
    <lineage>
        <taxon>Eukaryota</taxon>
        <taxon>Metazoa</taxon>
        <taxon>Ecdysozoa</taxon>
        <taxon>Arthropoda</taxon>
        <taxon>Hexapoda</taxon>
        <taxon>Insecta</taxon>
        <taxon>Pterygota</taxon>
        <taxon>Neoptera</taxon>
        <taxon>Endopterygota</taxon>
        <taxon>Hymenoptera</taxon>
        <taxon>Apocrita</taxon>
        <taxon>Aculeata</taxon>
        <taxon>Formicoidea</taxon>
        <taxon>Formicidae</taxon>
        <taxon>Formicinae</taxon>
        <taxon>Lasius</taxon>
        <taxon>Lasius</taxon>
    </lineage>
</organism>
<dbReference type="PaxDb" id="67767-A0A0J7KAG4"/>
<evidence type="ECO:0000313" key="3">
    <source>
        <dbReference type="Proteomes" id="UP000036403"/>
    </source>
</evidence>
<proteinExistence type="predicted"/>
<accession>A0A0J7KAG4</accession>
<dbReference type="OrthoDB" id="8192785at2759"/>
<evidence type="ECO:0000313" key="2">
    <source>
        <dbReference type="EMBL" id="KMQ87269.1"/>
    </source>
</evidence>
<dbReference type="PANTHER" id="PTHR37685">
    <property type="entry name" value="GEO11136P1-RELATED"/>
    <property type="match status" value="1"/>
</dbReference>
<comment type="caution">
    <text evidence="2">The sequence shown here is derived from an EMBL/GenBank/DDBJ whole genome shotgun (WGS) entry which is preliminary data.</text>
</comment>
<keyword evidence="1" id="KW-0732">Signal</keyword>
<dbReference type="PANTHER" id="PTHR37685:SF1">
    <property type="entry name" value="GEO11136P1-RELATED"/>
    <property type="match status" value="1"/>
</dbReference>
<name>A0A0J7KAG4_LASNI</name>
<dbReference type="AlphaFoldDB" id="A0A0J7KAG4"/>
<evidence type="ECO:0000256" key="1">
    <source>
        <dbReference type="SAM" id="SignalP"/>
    </source>
</evidence>
<dbReference type="Proteomes" id="UP000036403">
    <property type="component" value="Unassembled WGS sequence"/>
</dbReference>
<keyword evidence="3" id="KW-1185">Reference proteome</keyword>
<reference evidence="2 3" key="1">
    <citation type="submission" date="2015-04" db="EMBL/GenBank/DDBJ databases">
        <title>Lasius niger genome sequencing.</title>
        <authorList>
            <person name="Konorov E.A."/>
            <person name="Nikitin M.A."/>
            <person name="Kirill M.V."/>
            <person name="Chang P."/>
        </authorList>
    </citation>
    <scope>NUCLEOTIDE SEQUENCE [LARGE SCALE GENOMIC DNA]</scope>
    <source>
        <tissue evidence="2">Whole</tissue>
    </source>
</reference>
<dbReference type="Pfam" id="PF15868">
    <property type="entry name" value="MBF2"/>
    <property type="match status" value="1"/>
</dbReference>
<sequence length="130" mass="14207">MSAKEYIINLAFLIALLLAIAPTNGAVDNHAEANKSHNLIVGHRVPGDRLVLRQSIVKHSPGIIFFERTFSISARERITLVQSLNQNAGGNGASVTLRRGGPGHNSVTLYFESQWDHGVNHIVELYARGI</sequence>
<dbReference type="InterPro" id="IPR031734">
    <property type="entry name" value="MBF2"/>
</dbReference>